<comment type="subcellular location">
    <subcellularLocation>
        <location evidence="1">Membrane</location>
        <topology evidence="1">Multi-pass membrane protein</topology>
    </subcellularLocation>
</comment>
<feature type="transmembrane region" description="Helical" evidence="6">
    <location>
        <begin position="145"/>
        <end position="163"/>
    </location>
</feature>
<keyword evidence="4 6" id="KW-1133">Transmembrane helix</keyword>
<keyword evidence="3 6" id="KW-0812">Transmembrane</keyword>
<feature type="transmembrane region" description="Helical" evidence="6">
    <location>
        <begin position="232"/>
        <end position="250"/>
    </location>
</feature>
<keyword evidence="5 6" id="KW-0472">Membrane</keyword>
<dbReference type="HOGENOM" id="CLU_041082_0_0_1"/>
<feature type="transmembrane region" description="Helical" evidence="6">
    <location>
        <begin position="297"/>
        <end position="322"/>
    </location>
</feature>
<comment type="similarity">
    <text evidence="2">Belongs to the DP1 family.</text>
</comment>
<dbReference type="GO" id="GO:0016020">
    <property type="term" value="C:membrane"/>
    <property type="evidence" value="ECO:0007669"/>
    <property type="project" value="UniProtKB-SubCell"/>
</dbReference>
<evidence type="ECO:0000256" key="6">
    <source>
        <dbReference type="SAM" id="Phobius"/>
    </source>
</evidence>
<dbReference type="PANTHER" id="PTHR12300:SF161">
    <property type="entry name" value="RECEPTOR EXPRESSION-ENHANCING PROTEIN"/>
    <property type="match status" value="1"/>
</dbReference>
<evidence type="ECO:0000256" key="5">
    <source>
        <dbReference type="ARBA" id="ARBA00023136"/>
    </source>
</evidence>
<evidence type="ECO:0000256" key="3">
    <source>
        <dbReference type="ARBA" id="ARBA00022692"/>
    </source>
</evidence>
<evidence type="ECO:0000256" key="7">
    <source>
        <dbReference type="SAM" id="SignalP"/>
    </source>
</evidence>
<dbReference type="Pfam" id="PF03134">
    <property type="entry name" value="TB2_DP1_HVA22"/>
    <property type="match status" value="1"/>
</dbReference>
<protein>
    <submittedName>
        <fullName evidence="8">Transmembrane protein putative</fullName>
    </submittedName>
</protein>
<feature type="transmembrane region" description="Helical" evidence="6">
    <location>
        <begin position="198"/>
        <end position="220"/>
    </location>
</feature>
<name>F0WN15_9STRA</name>
<evidence type="ECO:0000256" key="4">
    <source>
        <dbReference type="ARBA" id="ARBA00022989"/>
    </source>
</evidence>
<dbReference type="AlphaFoldDB" id="F0WN15"/>
<evidence type="ECO:0000313" key="8">
    <source>
        <dbReference type="EMBL" id="CCA22702.1"/>
    </source>
</evidence>
<organism evidence="8">
    <name type="scientific">Albugo laibachii Nc14</name>
    <dbReference type="NCBI Taxonomy" id="890382"/>
    <lineage>
        <taxon>Eukaryota</taxon>
        <taxon>Sar</taxon>
        <taxon>Stramenopiles</taxon>
        <taxon>Oomycota</taxon>
        <taxon>Peronosporomycetes</taxon>
        <taxon>Albuginales</taxon>
        <taxon>Albuginaceae</taxon>
        <taxon>Albugo</taxon>
    </lineage>
</organism>
<dbReference type="InterPro" id="IPR004345">
    <property type="entry name" value="TB2_DP1_HVA22"/>
</dbReference>
<reference evidence="8" key="1">
    <citation type="journal article" date="2011" name="PLoS Biol.">
        <title>Gene gain and loss during evolution of obligate parasitism in the white rust pathogen of Arabidopsis thaliana.</title>
        <authorList>
            <person name="Kemen E."/>
            <person name="Gardiner A."/>
            <person name="Schultz-Larsen T."/>
            <person name="Kemen A.C."/>
            <person name="Balmuth A.L."/>
            <person name="Robert-Seilaniantz A."/>
            <person name="Bailey K."/>
            <person name="Holub E."/>
            <person name="Studholme D.J."/>
            <person name="Maclean D."/>
            <person name="Jones J.D."/>
        </authorList>
    </citation>
    <scope>NUCLEOTIDE SEQUENCE</scope>
</reference>
<proteinExistence type="inferred from homology"/>
<gene>
    <name evidence="8" type="primary">AlNc14C164G7847</name>
    <name evidence="8" type="ORF">ALNC14_088450</name>
</gene>
<dbReference type="EMBL" id="FR824209">
    <property type="protein sequence ID" value="CCA22702.1"/>
    <property type="molecule type" value="Genomic_DNA"/>
</dbReference>
<evidence type="ECO:0000256" key="2">
    <source>
        <dbReference type="ARBA" id="ARBA00008573"/>
    </source>
</evidence>
<sequence>MIWCQRLAPILLLNSLASATDSNEECVKEWDIEDIMHINPPICKAASFVQPQHEIMFRSFYFDTPKFNLSNHMPDYLSDINWEALWTAFHHAVVGSMDCIMLWIRFYHLAFIPLLRTISVMTDTLLPHALSIAQALGQMLLRLEWYYQVLIGMTILFAVVIVRKGYVQAAKARYDVFISAFRQRYRAFLTSLSAKSRLAMLSIPHLLYFGAACGLPIYAPKFILTTMLSSDLMTNMLLVILPLIRSICVLRNYRNKSTKGSSASADPVQRMTRSSVRKGQSFKNNELCALEYELRFWIVWSLGFCVKSITSLFIPSFIVAYIKPSNYWSNFILLWLQIPVMRGSSMLYYLISRFYQPRTTTQWIDFGQVDATNLQPESTDRNLVIRTLMALSIISERHISILQDVWSQGPALCGLIFLFTPGFITSRGCYIIGFGFPAHSVIVTLHRRCQTKRYEWWLCYYIVLAGVEYTYYAVEQAFSWVPLFFHVKLLTLLWLQFPYFQGAQRLLDRFYANVFIRKGGV</sequence>
<dbReference type="PANTHER" id="PTHR12300">
    <property type="entry name" value="HVA22-LIKE PROTEINS"/>
    <property type="match status" value="1"/>
</dbReference>
<feature type="transmembrane region" description="Helical" evidence="6">
    <location>
        <begin position="456"/>
        <end position="474"/>
    </location>
</feature>
<feature type="signal peptide" evidence="7">
    <location>
        <begin position="1"/>
        <end position="19"/>
    </location>
</feature>
<reference evidence="8" key="2">
    <citation type="submission" date="2011-02" db="EMBL/GenBank/DDBJ databases">
        <authorList>
            <person name="MacLean D."/>
        </authorList>
    </citation>
    <scope>NUCLEOTIDE SEQUENCE</scope>
</reference>
<evidence type="ECO:0000256" key="1">
    <source>
        <dbReference type="ARBA" id="ARBA00004141"/>
    </source>
</evidence>
<feature type="transmembrane region" description="Helical" evidence="6">
    <location>
        <begin position="328"/>
        <end position="351"/>
    </location>
</feature>
<feature type="transmembrane region" description="Helical" evidence="6">
    <location>
        <begin position="480"/>
        <end position="500"/>
    </location>
</feature>
<keyword evidence="7" id="KW-0732">Signal</keyword>
<feature type="chain" id="PRO_5003263526" evidence="7">
    <location>
        <begin position="20"/>
        <end position="521"/>
    </location>
</feature>
<accession>F0WN15</accession>